<dbReference type="EMBL" id="JAMQON010000002">
    <property type="protein sequence ID" value="MDS0259734.1"/>
    <property type="molecule type" value="Genomic_DNA"/>
</dbReference>
<feature type="transmembrane region" description="Helical" evidence="1">
    <location>
        <begin position="172"/>
        <end position="188"/>
    </location>
</feature>
<accession>A0ABU2FBW7</accession>
<feature type="transmembrane region" description="Helical" evidence="1">
    <location>
        <begin position="91"/>
        <end position="115"/>
    </location>
</feature>
<dbReference type="RefSeq" id="WP_310919372.1">
    <property type="nucleotide sequence ID" value="NZ_JAMQON010000002.1"/>
</dbReference>
<sequence length="203" mass="20740">MGAVGRSLRGVRLPTRRRDWRLMGRTARLVLTLPAYAAVAVLATVVALTAFVVSLNVALVLDLVVGGSLPLGSRLTVLTELYPFVGTNFTAAQGLLLVAVAVLTGVDIAMAAYHFREHGLDLQQGGAGAAGLVLGTLGAGCAACGSAVLLGLLSLVGVSTTLLFLPLDGLEFALGAVAVLTLSIYWLADGMRGGEINGCPVDI</sequence>
<keyword evidence="1" id="KW-1133">Transmembrane helix</keyword>
<protein>
    <submittedName>
        <fullName evidence="2">Uncharacterized protein</fullName>
    </submittedName>
</protein>
<comment type="caution">
    <text evidence="2">The sequence shown here is derived from an EMBL/GenBank/DDBJ whole genome shotgun (WGS) entry which is preliminary data.</text>
</comment>
<gene>
    <name evidence="2" type="ORF">NDI56_10050</name>
</gene>
<name>A0ABU2FBW7_9EURY</name>
<keyword evidence="1" id="KW-0812">Transmembrane</keyword>
<organism evidence="2 3">
    <name type="scientific">Haloarcula saliterrae</name>
    <dbReference type="NCBI Taxonomy" id="2950534"/>
    <lineage>
        <taxon>Archaea</taxon>
        <taxon>Methanobacteriati</taxon>
        <taxon>Methanobacteriota</taxon>
        <taxon>Stenosarchaea group</taxon>
        <taxon>Halobacteria</taxon>
        <taxon>Halobacteriales</taxon>
        <taxon>Haloarculaceae</taxon>
        <taxon>Haloarcula</taxon>
    </lineage>
</organism>
<keyword evidence="3" id="KW-1185">Reference proteome</keyword>
<evidence type="ECO:0000313" key="3">
    <source>
        <dbReference type="Proteomes" id="UP001259659"/>
    </source>
</evidence>
<evidence type="ECO:0000256" key="1">
    <source>
        <dbReference type="SAM" id="Phobius"/>
    </source>
</evidence>
<proteinExistence type="predicted"/>
<reference evidence="2 3" key="1">
    <citation type="submission" date="2022-06" db="EMBL/GenBank/DDBJ databases">
        <title>Haloarcula sp. a new haloarchaeum isolate from saline soil.</title>
        <authorList>
            <person name="Strakova D."/>
            <person name="Galisteo C."/>
            <person name="Sanchez-Porro C."/>
            <person name="Ventosa A."/>
        </authorList>
    </citation>
    <scope>NUCLEOTIDE SEQUENCE [LARGE SCALE GENOMIC DNA]</scope>
    <source>
        <strain evidence="2 3">S1CR25-12</strain>
    </source>
</reference>
<keyword evidence="1" id="KW-0472">Membrane</keyword>
<dbReference type="Proteomes" id="UP001259659">
    <property type="component" value="Unassembled WGS sequence"/>
</dbReference>
<feature type="transmembrane region" description="Helical" evidence="1">
    <location>
        <begin position="127"/>
        <end position="152"/>
    </location>
</feature>
<evidence type="ECO:0000313" key="2">
    <source>
        <dbReference type="EMBL" id="MDS0259734.1"/>
    </source>
</evidence>
<feature type="transmembrane region" description="Helical" evidence="1">
    <location>
        <begin position="26"/>
        <end position="53"/>
    </location>
</feature>